<keyword evidence="1" id="KW-0732">Signal</keyword>
<feature type="chain" id="PRO_5014720967" evidence="1">
    <location>
        <begin position="19"/>
        <end position="75"/>
    </location>
</feature>
<proteinExistence type="predicted"/>
<sequence>MLVLRIFFCSVAPTGYLGFPFSLSPSIRSPLFHLRLTSTSSVDGAQDVTRNTSGKDGWIHLKHQKTKTYSQTASW</sequence>
<reference evidence="2" key="1">
    <citation type="submission" date="2018-01" db="EMBL/GenBank/DDBJ databases">
        <title>An insight into the sialome of Amazonian anophelines.</title>
        <authorList>
            <person name="Ribeiro J.M."/>
            <person name="Scarpassa V."/>
            <person name="Calvo E."/>
        </authorList>
    </citation>
    <scope>NUCLEOTIDE SEQUENCE</scope>
</reference>
<protein>
    <submittedName>
        <fullName evidence="2">Putative secreted protein</fullName>
    </submittedName>
</protein>
<feature type="signal peptide" evidence="1">
    <location>
        <begin position="1"/>
        <end position="18"/>
    </location>
</feature>
<evidence type="ECO:0000313" key="2">
    <source>
        <dbReference type="EMBL" id="MBW77248.1"/>
    </source>
</evidence>
<dbReference type="AlphaFoldDB" id="A0A2M4DJA0"/>
<dbReference type="EMBL" id="GGFL01013070">
    <property type="protein sequence ID" value="MBW77248.1"/>
    <property type="molecule type" value="Transcribed_RNA"/>
</dbReference>
<organism evidence="2">
    <name type="scientific">Anopheles darlingi</name>
    <name type="common">Mosquito</name>
    <dbReference type="NCBI Taxonomy" id="43151"/>
    <lineage>
        <taxon>Eukaryota</taxon>
        <taxon>Metazoa</taxon>
        <taxon>Ecdysozoa</taxon>
        <taxon>Arthropoda</taxon>
        <taxon>Hexapoda</taxon>
        <taxon>Insecta</taxon>
        <taxon>Pterygota</taxon>
        <taxon>Neoptera</taxon>
        <taxon>Endopterygota</taxon>
        <taxon>Diptera</taxon>
        <taxon>Nematocera</taxon>
        <taxon>Culicoidea</taxon>
        <taxon>Culicidae</taxon>
        <taxon>Anophelinae</taxon>
        <taxon>Anopheles</taxon>
    </lineage>
</organism>
<evidence type="ECO:0000256" key="1">
    <source>
        <dbReference type="SAM" id="SignalP"/>
    </source>
</evidence>
<name>A0A2M4DJA0_ANODA</name>
<accession>A0A2M4DJA0</accession>